<feature type="transmembrane region" description="Helical" evidence="1">
    <location>
        <begin position="14"/>
        <end position="36"/>
    </location>
</feature>
<dbReference type="InterPro" id="IPR036188">
    <property type="entry name" value="FAD/NAD-bd_sf"/>
</dbReference>
<keyword evidence="1" id="KW-1133">Transmembrane helix</keyword>
<keyword evidence="4" id="KW-1185">Reference proteome</keyword>
<dbReference type="Pfam" id="PF13450">
    <property type="entry name" value="NAD_binding_8"/>
    <property type="match status" value="1"/>
</dbReference>
<keyword evidence="1" id="KW-0472">Membrane</keyword>
<dbReference type="GO" id="GO:0016491">
    <property type="term" value="F:oxidoreductase activity"/>
    <property type="evidence" value="ECO:0007669"/>
    <property type="project" value="InterPro"/>
</dbReference>
<keyword evidence="1" id="KW-0812">Transmembrane</keyword>
<dbReference type="SUPFAM" id="SSF51905">
    <property type="entry name" value="FAD/NAD(P)-binding domain"/>
    <property type="match status" value="1"/>
</dbReference>
<dbReference type="RefSeq" id="WP_044191903.1">
    <property type="nucleotide sequence ID" value="NZ_JMCB01000009.1"/>
</dbReference>
<gene>
    <name evidence="3" type="ORF">DB31_9054</name>
</gene>
<evidence type="ECO:0000256" key="1">
    <source>
        <dbReference type="SAM" id="Phobius"/>
    </source>
</evidence>
<sequence>MSTEQQVRGRKRKIVILGGGVGAMTAAFGLTNYPGWQDHYEISLYSLGWRLGGKGASGRNKDASQRIEEHGLHVWMGHYENAFRVMRQAYQELGRPKGAPLATVDEAFKKQSLITLFERTATGWGDWDFPFATNSEEPGTGEGEDLPTLVTYLERGLQALLNLLNQAPGAGLAAATPAPDALPSRVEGVLRALGLSIFPKAGVPGIGRTLQLAQLLAARLPRFPGEQDPGQVEALVWLLEEVLARLSARFTRNLENSSVRKIWAILELGLVLARGVLKDGVLRTGFNAIDGEDFRAWLKRHGASDFTLYRSPLVKGMYQLLFAYVQGHPHRQLLAAGVAARFMVRMALNYKGAVFYKMRAGMGDVVFTPLYEVLKRRGVQFHFFHKVNQLRVHSLTRNVDRVEMTRQVELKNPAAGYQPLVDVLGLPCWPDRPQYDQIVDGQELEASGINLESSWARPWKGEQPVTLERGRDYDVLVMGISLGAFPYVASELMAHSDRWKRMVEALQTNQTLGVQLWLSKSLAELGWKEDPTVMTGYAEPLNTYADMAQVIPREKWAGGTVKDIAYFTAPLVDAPVIPPFTDHDFPRREHERLKQLSVQWLREWIGTLWPKATQYNPTALDWELLVAPSGAKGVARFDSQFWRANIDPSERYVMSPPGSTAARLGSHDSDYPNLYLAGDWTLTGLNCGCVEAAVMSGLQASQAISGYPEHIAGESDF</sequence>
<evidence type="ECO:0000313" key="4">
    <source>
        <dbReference type="Proteomes" id="UP000028725"/>
    </source>
</evidence>
<proteinExistence type="predicted"/>
<dbReference type="STRING" id="394096.DB31_9054"/>
<dbReference type="InterPro" id="IPR050464">
    <property type="entry name" value="Zeta_carotene_desat/Oxidored"/>
</dbReference>
<dbReference type="EMBL" id="JMCB01000009">
    <property type="protein sequence ID" value="KFE66840.1"/>
    <property type="molecule type" value="Genomic_DNA"/>
</dbReference>
<dbReference type="PATRIC" id="fig|394096.3.peg.5081"/>
<comment type="caution">
    <text evidence="3">The sequence shown here is derived from an EMBL/GenBank/DDBJ whole genome shotgun (WGS) entry which is preliminary data.</text>
</comment>
<protein>
    <submittedName>
        <fullName evidence="3">Cytoplasmic membrane protein</fullName>
    </submittedName>
</protein>
<accession>A0A085WGM7</accession>
<dbReference type="PANTHER" id="PTHR42923:SF46">
    <property type="entry name" value="AMINE OXIDASE"/>
    <property type="match status" value="1"/>
</dbReference>
<dbReference type="InterPro" id="IPR002937">
    <property type="entry name" value="Amino_oxidase"/>
</dbReference>
<organism evidence="3 4">
    <name type="scientific">Hyalangium minutum</name>
    <dbReference type="NCBI Taxonomy" id="394096"/>
    <lineage>
        <taxon>Bacteria</taxon>
        <taxon>Pseudomonadati</taxon>
        <taxon>Myxococcota</taxon>
        <taxon>Myxococcia</taxon>
        <taxon>Myxococcales</taxon>
        <taxon>Cystobacterineae</taxon>
        <taxon>Archangiaceae</taxon>
        <taxon>Hyalangium</taxon>
    </lineage>
</organism>
<evidence type="ECO:0000259" key="2">
    <source>
        <dbReference type="Pfam" id="PF01593"/>
    </source>
</evidence>
<dbReference type="OrthoDB" id="220163at2"/>
<reference evidence="3 4" key="1">
    <citation type="submission" date="2014-04" db="EMBL/GenBank/DDBJ databases">
        <title>Genome assembly of Hyalangium minutum DSM 14724.</title>
        <authorList>
            <person name="Sharma G."/>
            <person name="Subramanian S."/>
        </authorList>
    </citation>
    <scope>NUCLEOTIDE SEQUENCE [LARGE SCALE GENOMIC DNA]</scope>
    <source>
        <strain evidence="3 4">DSM 14724</strain>
    </source>
</reference>
<feature type="domain" description="Amine oxidase" evidence="2">
    <location>
        <begin position="654"/>
        <end position="704"/>
    </location>
</feature>
<evidence type="ECO:0000313" key="3">
    <source>
        <dbReference type="EMBL" id="KFE66840.1"/>
    </source>
</evidence>
<dbReference type="Pfam" id="PF01593">
    <property type="entry name" value="Amino_oxidase"/>
    <property type="match status" value="1"/>
</dbReference>
<dbReference type="PANTHER" id="PTHR42923">
    <property type="entry name" value="PROTOPORPHYRINOGEN OXIDASE"/>
    <property type="match status" value="1"/>
</dbReference>
<dbReference type="AlphaFoldDB" id="A0A085WGM7"/>
<dbReference type="Proteomes" id="UP000028725">
    <property type="component" value="Unassembled WGS sequence"/>
</dbReference>
<name>A0A085WGM7_9BACT</name>